<proteinExistence type="predicted"/>
<protein>
    <submittedName>
        <fullName evidence="1">Uncharacterized protein</fullName>
    </submittedName>
</protein>
<dbReference type="EMBL" id="LRGB01002774">
    <property type="protein sequence ID" value="KZS06364.1"/>
    <property type="molecule type" value="Genomic_DNA"/>
</dbReference>
<feature type="non-terminal residue" evidence="1">
    <location>
        <position position="1"/>
    </location>
</feature>
<sequence length="1052" mass="119704">IRDSYARNVVMIQENLRAVVSNNIFGSTAFTEAFQLVHQQEQMTRYRLESTWNKFFPAVMPREVILNPNEPSYEWINDPNFGEIIDEVFEIGYFIPFLESVQQFLSIKVVFDAVMLNFSSYDSSANPTDYSDVLSGSYIKKNPLYIKHSGQILCFQVYMVEVEVSNPLGSKKGKHKICVFYWTLLNIPPIFRSSLRSIQLLGIVSNDLLKDRGVEVFLKPFIDDLILLLDGVTLTIRNQKRKWFGMLVNFVGDIPASNFVAGFKEGVGAAKLHCRSCLIDRDDIELIHLESNCVLRDKDTHEVHVLQIENVELTSVEREGLSTTYGVNRRCPFTRLGYVDPTKIFSHDLMHVVNEGILNLVVRKLLRHLIVTIKLDLDVVNRKISTLSCDREFTVPPPIRKKEVMDLTKLSFSSSEMGSVAIALAVVLAEFVSSDDPHYANFLLLLEITASLQCYSFSEKDLTVLEKNIEIHNINHVLLYPKNPDESGKAITPKLHSLLHLANQIRMFGALRNSWCFRYESKNARFKKIMNRNCNFSNVPWSLSSHHQKLVGLDVARDGEGHFFGNAENFTVHGHHSPIDVKHAWWAHIAYETTDLISDSKFQPLKSLKIAGRICNKKTVFLRHPACSLESKPVFFRIADFFVAGNVYLVMEELETTCFCPDRFSFCVRPLNIFAVVPCSELSFNAPMYSFYYDNEIHVARSWTDVHLECLATVTDPLGNDENPCLPKKKNTAALHIQPSAGAHVVAVAIARGTSIQPDVENHQRQLHPNNPLEPVVVDNRFVPVTLPNEGTEPWEINERLVKAIKEGQLTLYFNQFILVCAKHLMQTHRAHRFKNHYRNYADMIVNKYPCLKDVGRNCSYETVKDKIIKAIQNQTGSSKSMDARKLKRASVKSAADDSLVAIVMETKKLNLSQSLIRDVLLSIQTRKKTTRDILETIPHYKEFANVKEDFMKMPAVSVIGQGLFRSNFDDLTDNLRRYFIWSKGPNFDEGVRGTLQILLLVNQLCSSTQGAKSYTPVITSREKGNSVDLNYSGVNFSSVIFFDSKTTLHSM</sequence>
<feature type="non-terminal residue" evidence="1">
    <location>
        <position position="1052"/>
    </location>
</feature>
<dbReference type="PANTHER" id="PTHR31025">
    <property type="entry name" value="SI:CH211-196P9.1-RELATED"/>
    <property type="match status" value="1"/>
</dbReference>
<evidence type="ECO:0000313" key="2">
    <source>
        <dbReference type="Proteomes" id="UP000076858"/>
    </source>
</evidence>
<name>A0A162D3F6_9CRUS</name>
<organism evidence="1 2">
    <name type="scientific">Daphnia magna</name>
    <dbReference type="NCBI Taxonomy" id="35525"/>
    <lineage>
        <taxon>Eukaryota</taxon>
        <taxon>Metazoa</taxon>
        <taxon>Ecdysozoa</taxon>
        <taxon>Arthropoda</taxon>
        <taxon>Crustacea</taxon>
        <taxon>Branchiopoda</taxon>
        <taxon>Diplostraca</taxon>
        <taxon>Cladocera</taxon>
        <taxon>Anomopoda</taxon>
        <taxon>Daphniidae</taxon>
        <taxon>Daphnia</taxon>
    </lineage>
</organism>
<dbReference type="AlphaFoldDB" id="A0A162D3F6"/>
<dbReference type="Proteomes" id="UP000076858">
    <property type="component" value="Unassembled WGS sequence"/>
</dbReference>
<keyword evidence="2" id="KW-1185">Reference proteome</keyword>
<accession>A0A162D3F6</accession>
<comment type="caution">
    <text evidence="1">The sequence shown here is derived from an EMBL/GenBank/DDBJ whole genome shotgun (WGS) entry which is preliminary data.</text>
</comment>
<dbReference type="OrthoDB" id="7699125at2759"/>
<gene>
    <name evidence="1" type="ORF">APZ42_030213</name>
</gene>
<evidence type="ECO:0000313" key="1">
    <source>
        <dbReference type="EMBL" id="KZS06364.1"/>
    </source>
</evidence>
<dbReference type="PANTHER" id="PTHR31025:SF9">
    <property type="entry name" value="SI:DKEY-286J15.1"/>
    <property type="match status" value="1"/>
</dbReference>
<reference evidence="1 2" key="1">
    <citation type="submission" date="2016-03" db="EMBL/GenBank/DDBJ databases">
        <title>EvidentialGene: Evidence-directed Construction of Genes on Genomes.</title>
        <authorList>
            <person name="Gilbert D.G."/>
            <person name="Choi J.-H."/>
            <person name="Mockaitis K."/>
            <person name="Colbourne J."/>
            <person name="Pfrender M."/>
        </authorList>
    </citation>
    <scope>NUCLEOTIDE SEQUENCE [LARGE SCALE GENOMIC DNA]</scope>
    <source>
        <strain evidence="1 2">Xinb3</strain>
        <tissue evidence="1">Complete organism</tissue>
    </source>
</reference>